<proteinExistence type="predicted"/>
<evidence type="ECO:0000313" key="2">
    <source>
        <dbReference type="Proteomes" id="UP001597361"/>
    </source>
</evidence>
<dbReference type="Proteomes" id="UP001597361">
    <property type="component" value="Unassembled WGS sequence"/>
</dbReference>
<accession>A0ABW4VV56</accession>
<comment type="caution">
    <text evidence="1">The sequence shown here is derived from an EMBL/GenBank/DDBJ whole genome shotgun (WGS) entry which is preliminary data.</text>
</comment>
<dbReference type="RefSeq" id="WP_376889585.1">
    <property type="nucleotide sequence ID" value="NZ_JBHUHR010000050.1"/>
</dbReference>
<keyword evidence="2" id="KW-1185">Reference proteome</keyword>
<evidence type="ECO:0000313" key="1">
    <source>
        <dbReference type="EMBL" id="MFD2037586.1"/>
    </source>
</evidence>
<reference evidence="2" key="1">
    <citation type="journal article" date="2019" name="Int. J. Syst. Evol. Microbiol.">
        <title>The Global Catalogue of Microorganisms (GCM) 10K type strain sequencing project: providing services to taxonomists for standard genome sequencing and annotation.</title>
        <authorList>
            <consortium name="The Broad Institute Genomics Platform"/>
            <consortium name="The Broad Institute Genome Sequencing Center for Infectious Disease"/>
            <person name="Wu L."/>
            <person name="Ma J."/>
        </authorList>
    </citation>
    <scope>NUCLEOTIDE SEQUENCE [LARGE SCALE GENOMIC DNA]</scope>
    <source>
        <strain evidence="2">CGMCC 1.15180</strain>
    </source>
</reference>
<gene>
    <name evidence="1" type="ORF">ACFSKL_22520</name>
</gene>
<sequence length="131" mass="14693">MGLQEKKAAQTIKDEYLGAYQKELNEIVGKELPIEINWDSFNLNAIKFIPSVCLQRTVDAFKGLCSDTFGKEAVQESINSISVDNIPEEGADTQKSLKLEDGVFKIKASYGGHYSGFYTDDDIRKYLENTL</sequence>
<name>A0ABW4VV56_9BACT</name>
<protein>
    <submittedName>
        <fullName evidence="1">Uncharacterized protein</fullName>
    </submittedName>
</protein>
<organism evidence="1 2">
    <name type="scientific">Belliella marina</name>
    <dbReference type="NCBI Taxonomy" id="1644146"/>
    <lineage>
        <taxon>Bacteria</taxon>
        <taxon>Pseudomonadati</taxon>
        <taxon>Bacteroidota</taxon>
        <taxon>Cytophagia</taxon>
        <taxon>Cytophagales</taxon>
        <taxon>Cyclobacteriaceae</taxon>
        <taxon>Belliella</taxon>
    </lineage>
</organism>
<dbReference type="EMBL" id="JBHUHR010000050">
    <property type="protein sequence ID" value="MFD2037586.1"/>
    <property type="molecule type" value="Genomic_DNA"/>
</dbReference>